<evidence type="ECO:0008006" key="12">
    <source>
        <dbReference type="Google" id="ProtNLM"/>
    </source>
</evidence>
<gene>
    <name evidence="10" type="ORF">NC653_036034</name>
</gene>
<dbReference type="GO" id="GO:0016020">
    <property type="term" value="C:membrane"/>
    <property type="evidence" value="ECO:0007669"/>
    <property type="project" value="UniProtKB-SubCell"/>
</dbReference>
<dbReference type="GO" id="GO:0030244">
    <property type="term" value="P:cellulose biosynthetic process"/>
    <property type="evidence" value="ECO:0007669"/>
    <property type="project" value="InterPro"/>
</dbReference>
<keyword evidence="11" id="KW-1185">Reference proteome</keyword>
<dbReference type="NCBIfam" id="TIGR01499">
    <property type="entry name" value="folC"/>
    <property type="match status" value="1"/>
</dbReference>
<dbReference type="Gene3D" id="3.40.1190.10">
    <property type="entry name" value="Mur-like, catalytic domain"/>
    <property type="match status" value="1"/>
</dbReference>
<keyword evidence="4" id="KW-0436">Ligase</keyword>
<evidence type="ECO:0000256" key="9">
    <source>
        <dbReference type="ARBA" id="ARBA00023136"/>
    </source>
</evidence>
<evidence type="ECO:0000313" key="10">
    <source>
        <dbReference type="EMBL" id="KAJ6967973.1"/>
    </source>
</evidence>
<proteinExistence type="inferred from homology"/>
<evidence type="ECO:0000256" key="7">
    <source>
        <dbReference type="ARBA" id="ARBA00022741"/>
    </source>
</evidence>
<protein>
    <recommendedName>
        <fullName evidence="12">Folylpolyglutamate synthase</fullName>
    </recommendedName>
</protein>
<dbReference type="Pfam" id="PF01697">
    <property type="entry name" value="Glyco_transf_92"/>
    <property type="match status" value="1"/>
</dbReference>
<keyword evidence="6" id="KW-0808">Transferase</keyword>
<dbReference type="GO" id="GO:0009737">
    <property type="term" value="P:response to abscisic acid"/>
    <property type="evidence" value="ECO:0007669"/>
    <property type="project" value="InterPro"/>
</dbReference>
<evidence type="ECO:0000256" key="6">
    <source>
        <dbReference type="ARBA" id="ARBA00022679"/>
    </source>
</evidence>
<name>A0AAD6PVX6_9ROSI</name>
<accession>A0AAD6PVX6</accession>
<comment type="similarity">
    <text evidence="2">Belongs to the glycosyltransferase 92 family.</text>
</comment>
<evidence type="ECO:0000256" key="2">
    <source>
        <dbReference type="ARBA" id="ARBA00007647"/>
    </source>
</evidence>
<keyword evidence="8" id="KW-0067">ATP-binding</keyword>
<dbReference type="FunFam" id="3.40.1190.10:FF:000017">
    <property type="entry name" value="Folylpolyglutamate synthase"/>
    <property type="match status" value="1"/>
</dbReference>
<dbReference type="InterPro" id="IPR008166">
    <property type="entry name" value="Glyco_transf_92"/>
</dbReference>
<dbReference type="PANTHER" id="PTHR46701:SF6">
    <property type="entry name" value="GLYCOSYLTRANSFERASE FAMILY 92 PROTEIN"/>
    <property type="match status" value="1"/>
</dbReference>
<dbReference type="PANTHER" id="PTHR46701">
    <property type="entry name" value="GLYCOSYLTRANSFERASE-LIKE KOBITO 1"/>
    <property type="match status" value="1"/>
</dbReference>
<dbReference type="GO" id="GO:0016757">
    <property type="term" value="F:glycosyltransferase activity"/>
    <property type="evidence" value="ECO:0007669"/>
    <property type="project" value="UniProtKB-KW"/>
</dbReference>
<dbReference type="GO" id="GO:0004326">
    <property type="term" value="F:tetrahydrofolylpolyglutamate synthase activity"/>
    <property type="evidence" value="ECO:0007669"/>
    <property type="project" value="InterPro"/>
</dbReference>
<evidence type="ECO:0000256" key="8">
    <source>
        <dbReference type="ARBA" id="ARBA00022840"/>
    </source>
</evidence>
<dbReference type="AlphaFoldDB" id="A0AAD6PVX6"/>
<dbReference type="Proteomes" id="UP001164929">
    <property type="component" value="Chromosome 16"/>
</dbReference>
<dbReference type="InterPro" id="IPR001645">
    <property type="entry name" value="Folylpolyglutamate_synth"/>
</dbReference>
<dbReference type="SUPFAM" id="SSF53623">
    <property type="entry name" value="MurD-like peptide ligases, catalytic domain"/>
    <property type="match status" value="1"/>
</dbReference>
<evidence type="ECO:0000256" key="5">
    <source>
        <dbReference type="ARBA" id="ARBA00022676"/>
    </source>
</evidence>
<keyword evidence="7" id="KW-0547">Nucleotide-binding</keyword>
<dbReference type="EMBL" id="JAQIZT010000016">
    <property type="protein sequence ID" value="KAJ6967973.1"/>
    <property type="molecule type" value="Genomic_DNA"/>
</dbReference>
<dbReference type="InterPro" id="IPR036565">
    <property type="entry name" value="Mur-like_cat_sf"/>
</dbReference>
<dbReference type="InterPro" id="IPR044224">
    <property type="entry name" value="KOBITO1-like"/>
</dbReference>
<evidence type="ECO:0000256" key="4">
    <source>
        <dbReference type="ARBA" id="ARBA00022598"/>
    </source>
</evidence>
<dbReference type="InterPro" id="IPR018109">
    <property type="entry name" value="Folylpolyglutamate_synth_CS"/>
</dbReference>
<comment type="caution">
    <text evidence="10">The sequence shown here is derived from an EMBL/GenBank/DDBJ whole genome shotgun (WGS) entry which is preliminary data.</text>
</comment>
<keyword evidence="5" id="KW-0328">Glycosyltransferase</keyword>
<comment type="subcellular location">
    <subcellularLocation>
        <location evidence="1">Membrane</location>
    </subcellularLocation>
</comment>
<evidence type="ECO:0000256" key="3">
    <source>
        <dbReference type="ARBA" id="ARBA00008276"/>
    </source>
</evidence>
<keyword evidence="9" id="KW-0472">Membrane</keyword>
<dbReference type="GO" id="GO:0005524">
    <property type="term" value="F:ATP binding"/>
    <property type="evidence" value="ECO:0007669"/>
    <property type="project" value="UniProtKB-KW"/>
</dbReference>
<evidence type="ECO:0000313" key="11">
    <source>
        <dbReference type="Proteomes" id="UP001164929"/>
    </source>
</evidence>
<reference evidence="10 11" key="1">
    <citation type="journal article" date="2023" name="Mol. Ecol. Resour.">
        <title>Chromosome-level genome assembly of a triploid poplar Populus alba 'Berolinensis'.</title>
        <authorList>
            <person name="Chen S."/>
            <person name="Yu Y."/>
            <person name="Wang X."/>
            <person name="Wang S."/>
            <person name="Zhang T."/>
            <person name="Zhou Y."/>
            <person name="He R."/>
            <person name="Meng N."/>
            <person name="Wang Y."/>
            <person name="Liu W."/>
            <person name="Liu Z."/>
            <person name="Liu J."/>
            <person name="Guo Q."/>
            <person name="Huang H."/>
            <person name="Sederoff R.R."/>
            <person name="Wang G."/>
            <person name="Qu G."/>
            <person name="Chen S."/>
        </authorList>
    </citation>
    <scope>NUCLEOTIDE SEQUENCE [LARGE SCALE GENOMIC DNA]</scope>
    <source>
        <strain evidence="10">SC-2020</strain>
    </source>
</reference>
<sequence>MASFPRLMFPALIHTITHLKGGIFGVPLFHKRESQFSIRTPWGLSFPPAYVDTYSLSRRRKIYSQEKGFRYQSMEKPESDVAIIDYLQDVPLSDSYEAALEALSSLIRQQKRGDQKTIGGKYGKLDRMQMYLKILDLEERVAGLKIIHVAGTKGKGSTCTFCEAILRESGFRTGLFTSPHLIDVRERFRINGVDISEVKFLLYFWNCWNQLKEHETEDLPMPPLFQFLTVLAFKIFVCEQVDVSIIEVGLGGRNDSTNVIEKPVVCGITSLGMDHTETLGNTIGQIASHKAGIFKHQIPAFTVLQVSEAMDVLQENARELMVPLKVVEPLDSKALNGLKLSLSGDHQFSNAGLAVSLCRSWLQRTGNCEKLFQKDNGEANLPEAFLRGLSTAHISGRAQIVHDSSSSSSHVSSEVAETSGDLIFYLDGAHSPESIEACAKWFSVAVKGNNQSPSLVLSSSHNIENINVVRKNGHVQHEKCNIQEFNKISKKILLFNCMEVRDPQILLPGLVSTCASSGTFFSKAIFVPSISTYNKVTSGTSVIPSDISSKDLSWQFSLQRLWERIVHGIDTDLLEKSTKMDGAETSPHREFLYEDASNCSPSNGYLACSAVIPSLPLTIKWLRDCVRENPSLRLQVPCLHDAIGSANGFQIKTTMHMSRPSIEGLPLLIHYGCRAPLVRGSGFESVFTLPTAFAFLLQWRGGLTDPITRWSPDHHEFPGMESTSGSIKDTVRNSGSGCTDLLGQSHSLSFPYFRDWKFGFGSDLKPKICITTSTSAGLEQTLPWIFYHKVMGVSTFFLFVEGKAASPTVSKVLETIPGVKVIYRTRELEEQQAKSRIWNETWLSSFFYKPCNYELFVKQSLNMEMAIVMAREAGMDWIIHLDTDELIHPAGAREYSLRQLLLDVPGNVDMESSVERDDIKEPFSEVSMFKKNYDHLPKDVYFGNYKEATRGNPNYFLTYGNGKSAARIQDHLRPNGAHRWHNYMKTPNEVKLDEAAVLHYTYPKFSDLTSRRDRCGCKPTKEDVKRCFMLEFDRAAFIIASTATEEEMLHWYRERIVWTDKALNLKLLRKGILTRIYAPMVIVQRLRETGVFTSVIASAQKVLSSVTNSSTAGVTSSSKIGHDGESKATARRVLQIPDNAAFSSAIPPLSPPGLEGIYMEIARGVERDSDYTFLIFVVVTCMFYLNLKLDKVFDSNVAVMRYFPNIYWYKKEIASMRIQSHARELSSMWFCFDSLFCSFDKKLHKVFDKRRD</sequence>
<evidence type="ECO:0000256" key="1">
    <source>
        <dbReference type="ARBA" id="ARBA00004370"/>
    </source>
</evidence>
<comment type="similarity">
    <text evidence="3">Belongs to the folylpolyglutamate synthase family.</text>
</comment>
<organism evidence="10 11">
    <name type="scientific">Populus alba x Populus x berolinensis</name>
    <dbReference type="NCBI Taxonomy" id="444605"/>
    <lineage>
        <taxon>Eukaryota</taxon>
        <taxon>Viridiplantae</taxon>
        <taxon>Streptophyta</taxon>
        <taxon>Embryophyta</taxon>
        <taxon>Tracheophyta</taxon>
        <taxon>Spermatophyta</taxon>
        <taxon>Magnoliopsida</taxon>
        <taxon>eudicotyledons</taxon>
        <taxon>Gunneridae</taxon>
        <taxon>Pentapetalae</taxon>
        <taxon>rosids</taxon>
        <taxon>fabids</taxon>
        <taxon>Malpighiales</taxon>
        <taxon>Salicaceae</taxon>
        <taxon>Saliceae</taxon>
        <taxon>Populus</taxon>
    </lineage>
</organism>
<dbReference type="PROSITE" id="PS01012">
    <property type="entry name" value="FOLYLPOLYGLU_SYNT_2"/>
    <property type="match status" value="1"/>
</dbReference>